<feature type="domain" description="HNH nuclease" evidence="1">
    <location>
        <begin position="334"/>
        <end position="391"/>
    </location>
</feature>
<dbReference type="Proteomes" id="UP001190336">
    <property type="component" value="Chromosome"/>
</dbReference>
<keyword evidence="2" id="KW-0255">Endonuclease</keyword>
<dbReference type="Pfam" id="PF02720">
    <property type="entry name" value="DUF222"/>
    <property type="match status" value="1"/>
</dbReference>
<dbReference type="SMART" id="SM00507">
    <property type="entry name" value="HNHc"/>
    <property type="match status" value="1"/>
</dbReference>
<proteinExistence type="predicted"/>
<evidence type="ECO:0000259" key="1">
    <source>
        <dbReference type="SMART" id="SM00507"/>
    </source>
</evidence>
<dbReference type="EMBL" id="OY726394">
    <property type="protein sequence ID" value="CAJ1504298.1"/>
    <property type="molecule type" value="Genomic_DNA"/>
</dbReference>
<dbReference type="EC" id="3.1.-.-" evidence="2"/>
<sequence>MFDTTGVLEGQAGAAVPAGLPPARLADLIAATHRMESVLIARRLGAIAALLDHHGGTSPSVIGQDPDTVTGYEQTCAEVSALMNLAPAAAGRQVHYAEVLSIRFPEVGKLFAAGGLDWRTVQLIIDRTDLVMDDDLIAGLDRQFAARAANWISWSRRRVINAVDAAVLAIDPDAARRRRKEAVDNRYIWVSAEQDGMAEIRGNVAASQGAAFDRRLTQLAEGVCPADPRSLDQRRVDALAALTEGVPLACGCGRPECPVSGGEMQPSGTKTRVVLNVIATADTIEGISHRPGYLEGFGVIDADQVRELAEAASQLVLDAAVDPAAARRYRPSAAVARAVRCRDLTCRFPGCSRRATICDLDHTIPFDHLDPSAGGQTVPSNLKCLCRFHQRTQLVHYNLCVQPSIPGSQSTAPASRWASNASPTTAVRWRTSLAGA</sequence>
<reference evidence="2 3" key="1">
    <citation type="submission" date="2023-08" db="EMBL/GenBank/DDBJ databases">
        <authorList>
            <person name="Folkvardsen B D."/>
            <person name="Norman A."/>
        </authorList>
    </citation>
    <scope>NUCLEOTIDE SEQUENCE [LARGE SCALE GENOMIC DNA]</scope>
    <source>
        <strain evidence="2 3">Mu0083</strain>
    </source>
</reference>
<protein>
    <submittedName>
        <fullName evidence="2">HNH endonuclease signature motif containing protein</fullName>
        <ecNumber evidence="2">3.1.-.-</ecNumber>
    </submittedName>
</protein>
<keyword evidence="2" id="KW-0378">Hydrolase</keyword>
<dbReference type="GO" id="GO:0016787">
    <property type="term" value="F:hydrolase activity"/>
    <property type="evidence" value="ECO:0007669"/>
    <property type="project" value="UniProtKB-KW"/>
</dbReference>
<dbReference type="CDD" id="cd00085">
    <property type="entry name" value="HNHc"/>
    <property type="match status" value="1"/>
</dbReference>
<evidence type="ECO:0000313" key="3">
    <source>
        <dbReference type="Proteomes" id="UP001190336"/>
    </source>
</evidence>
<dbReference type="RefSeq" id="WP_308474094.1">
    <property type="nucleotide sequence ID" value="NZ_OY726394.1"/>
</dbReference>
<organism evidence="2 3">
    <name type="scientific">[Mycobacterium] kokjensenii</name>
    <dbReference type="NCBI Taxonomy" id="3064287"/>
    <lineage>
        <taxon>Bacteria</taxon>
        <taxon>Bacillati</taxon>
        <taxon>Actinomycetota</taxon>
        <taxon>Actinomycetes</taxon>
        <taxon>Mycobacteriales</taxon>
        <taxon>Mycobacteriaceae</taxon>
        <taxon>Mycolicibacter</taxon>
    </lineage>
</organism>
<gene>
    <name evidence="2" type="ORF">MU0083_003401</name>
</gene>
<keyword evidence="2" id="KW-0540">Nuclease</keyword>
<accession>A0ABN9NGL4</accession>
<dbReference type="InterPro" id="IPR003870">
    <property type="entry name" value="DUF222"/>
</dbReference>
<keyword evidence="3" id="KW-1185">Reference proteome</keyword>
<dbReference type="InterPro" id="IPR003615">
    <property type="entry name" value="HNH_nuc"/>
</dbReference>
<evidence type="ECO:0000313" key="2">
    <source>
        <dbReference type="EMBL" id="CAJ1504298.1"/>
    </source>
</evidence>
<dbReference type="GO" id="GO:0004519">
    <property type="term" value="F:endonuclease activity"/>
    <property type="evidence" value="ECO:0007669"/>
    <property type="project" value="UniProtKB-KW"/>
</dbReference>
<name>A0ABN9NGL4_9MYCO</name>